<dbReference type="OrthoDB" id="5421057at2"/>
<keyword evidence="4 5" id="KW-0963">Cytoplasm</keyword>
<reference evidence="9 10" key="1">
    <citation type="submission" date="2016-11" db="EMBL/GenBank/DDBJ databases">
        <authorList>
            <person name="Varghese N."/>
            <person name="Submissions S."/>
        </authorList>
    </citation>
    <scope>NUCLEOTIDE SEQUENCE [LARGE SCALE GENOMIC DNA]</scope>
    <source>
        <strain evidence="9 10">DSM 19027</strain>
    </source>
</reference>
<dbReference type="AlphaFoldDB" id="A0A1M6FUD2"/>
<dbReference type="InterPro" id="IPR003783">
    <property type="entry name" value="Regulatory_RecX"/>
</dbReference>
<evidence type="ECO:0000256" key="1">
    <source>
        <dbReference type="ARBA" id="ARBA00004496"/>
    </source>
</evidence>
<dbReference type="Pfam" id="PF21982">
    <property type="entry name" value="RecX_HTH1"/>
    <property type="match status" value="1"/>
</dbReference>
<evidence type="ECO:0000259" key="6">
    <source>
        <dbReference type="Pfam" id="PF02631"/>
    </source>
</evidence>
<name>A0A1M6FUD2_9FIRM</name>
<dbReference type="GO" id="GO:0005737">
    <property type="term" value="C:cytoplasm"/>
    <property type="evidence" value="ECO:0007669"/>
    <property type="project" value="UniProtKB-SubCell"/>
</dbReference>
<protein>
    <recommendedName>
        <fullName evidence="3 5">Regulatory protein RecX</fullName>
    </recommendedName>
</protein>
<evidence type="ECO:0000259" key="8">
    <source>
        <dbReference type="Pfam" id="PF21982"/>
    </source>
</evidence>
<dbReference type="PANTHER" id="PTHR33602">
    <property type="entry name" value="REGULATORY PROTEIN RECX FAMILY PROTEIN"/>
    <property type="match status" value="1"/>
</dbReference>
<feature type="domain" description="RecX first three-helical" evidence="8">
    <location>
        <begin position="60"/>
        <end position="99"/>
    </location>
</feature>
<dbReference type="Gene3D" id="1.10.10.10">
    <property type="entry name" value="Winged helix-like DNA-binding domain superfamily/Winged helix DNA-binding domain"/>
    <property type="match status" value="3"/>
</dbReference>
<dbReference type="RefSeq" id="WP_149678586.1">
    <property type="nucleotide sequence ID" value="NZ_DAONMB010000050.1"/>
</dbReference>
<evidence type="ECO:0000256" key="2">
    <source>
        <dbReference type="ARBA" id="ARBA00009695"/>
    </source>
</evidence>
<dbReference type="InterPro" id="IPR053924">
    <property type="entry name" value="RecX_HTH_2nd"/>
</dbReference>
<dbReference type="InterPro" id="IPR053926">
    <property type="entry name" value="RecX_HTH_1st"/>
</dbReference>
<comment type="similarity">
    <text evidence="2 5">Belongs to the RecX family.</text>
</comment>
<dbReference type="Proteomes" id="UP000324781">
    <property type="component" value="Unassembled WGS sequence"/>
</dbReference>
<dbReference type="InterPro" id="IPR053925">
    <property type="entry name" value="RecX_HTH_3rd"/>
</dbReference>
<evidence type="ECO:0000256" key="3">
    <source>
        <dbReference type="ARBA" id="ARBA00018111"/>
    </source>
</evidence>
<keyword evidence="10" id="KW-1185">Reference proteome</keyword>
<accession>A0A1M6FUD2</accession>
<sequence>MRITAREKSKDGRMVRIYLDGRYGFSIPADVYTTSHLYEKDELTEEQVDHIKQDILVQKARERAVNLLMARDRSRFEVRTRLVKLGFDEDIAERVVSDLEAIGYIDDSRFVLKYASDRIKSKALSKKALRYELEQKGIGRDLIDEVLKEFEPEEEEVALRVAKKKFGKYDLSDRAVEMKALKFLIHRGFSYETACNVLRRLQGR</sequence>
<evidence type="ECO:0000259" key="7">
    <source>
        <dbReference type="Pfam" id="PF21981"/>
    </source>
</evidence>
<gene>
    <name evidence="5" type="primary">recX</name>
    <name evidence="9" type="ORF">SAMN05444373_101934</name>
</gene>
<dbReference type="EMBL" id="FQZP01000019">
    <property type="protein sequence ID" value="SHJ01318.1"/>
    <property type="molecule type" value="Genomic_DNA"/>
</dbReference>
<dbReference type="PANTHER" id="PTHR33602:SF1">
    <property type="entry name" value="REGULATORY PROTEIN RECX FAMILY PROTEIN"/>
    <property type="match status" value="1"/>
</dbReference>
<evidence type="ECO:0000256" key="4">
    <source>
        <dbReference type="ARBA" id="ARBA00022490"/>
    </source>
</evidence>
<feature type="domain" description="RecX second three-helical" evidence="6">
    <location>
        <begin position="106"/>
        <end position="147"/>
    </location>
</feature>
<comment type="subcellular location">
    <subcellularLocation>
        <location evidence="1 5">Cytoplasm</location>
    </subcellularLocation>
</comment>
<evidence type="ECO:0000256" key="5">
    <source>
        <dbReference type="HAMAP-Rule" id="MF_01114"/>
    </source>
</evidence>
<evidence type="ECO:0000313" key="9">
    <source>
        <dbReference type="EMBL" id="SHJ01318.1"/>
    </source>
</evidence>
<comment type="function">
    <text evidence="5">Modulates RecA activity.</text>
</comment>
<feature type="domain" description="RecX third three-helical" evidence="7">
    <location>
        <begin position="153"/>
        <end position="197"/>
    </location>
</feature>
<dbReference type="Pfam" id="PF02631">
    <property type="entry name" value="RecX_HTH2"/>
    <property type="match status" value="1"/>
</dbReference>
<dbReference type="InterPro" id="IPR036388">
    <property type="entry name" value="WH-like_DNA-bd_sf"/>
</dbReference>
<evidence type="ECO:0000313" key="10">
    <source>
        <dbReference type="Proteomes" id="UP000324781"/>
    </source>
</evidence>
<dbReference type="HAMAP" id="MF_01114">
    <property type="entry name" value="RecX"/>
    <property type="match status" value="1"/>
</dbReference>
<proteinExistence type="inferred from homology"/>
<dbReference type="Pfam" id="PF21981">
    <property type="entry name" value="RecX_HTH3"/>
    <property type="match status" value="1"/>
</dbReference>
<dbReference type="GO" id="GO:0006282">
    <property type="term" value="P:regulation of DNA repair"/>
    <property type="evidence" value="ECO:0007669"/>
    <property type="project" value="UniProtKB-UniRule"/>
</dbReference>
<organism evidence="9 10">
    <name type="scientific">Thermoclostridium caenicola</name>
    <dbReference type="NCBI Taxonomy" id="659425"/>
    <lineage>
        <taxon>Bacteria</taxon>
        <taxon>Bacillati</taxon>
        <taxon>Bacillota</taxon>
        <taxon>Clostridia</taxon>
        <taxon>Eubacteriales</taxon>
        <taxon>Oscillospiraceae</taxon>
        <taxon>Thermoclostridium</taxon>
    </lineage>
</organism>